<evidence type="ECO:0000313" key="2">
    <source>
        <dbReference type="Proteomes" id="UP001444071"/>
    </source>
</evidence>
<dbReference type="Proteomes" id="UP001444071">
    <property type="component" value="Unassembled WGS sequence"/>
</dbReference>
<accession>A0ABV0W6R9</accession>
<comment type="caution">
    <text evidence="1">The sequence shown here is derived from an EMBL/GenBank/DDBJ whole genome shotgun (WGS) entry which is preliminary data.</text>
</comment>
<protein>
    <submittedName>
        <fullName evidence="1">Uncharacterized protein</fullName>
    </submittedName>
</protein>
<name>A0ABV0W6R9_9TELE</name>
<evidence type="ECO:0000313" key="1">
    <source>
        <dbReference type="EMBL" id="MEQ2264623.1"/>
    </source>
</evidence>
<keyword evidence="2" id="KW-1185">Reference proteome</keyword>
<dbReference type="EMBL" id="JAHRIM010030491">
    <property type="protein sequence ID" value="MEQ2264623.1"/>
    <property type="molecule type" value="Genomic_DNA"/>
</dbReference>
<proteinExistence type="predicted"/>
<gene>
    <name evidence="1" type="ORF">XENORESO_014555</name>
</gene>
<sequence length="243" mass="26969">MNLGIISLHTGPISAALNHRKTATEHTVIPGSMCTAWTSGEGIGISEATGLSDGDEDLRVISSKKLQVLPHPESTDVLFEQIKELGRHSQDAEADVTPLLTLAFQLSGNNSAKKRKMLNHPQLRTEITVNGNKRSSLTNGEDGGVIDGLTLVQYSEEETYSDKRVTEVQPGRTQGDFERVKESEGSHSLRIHRRRRSWLWNQFFVIEEYRGPEPVLIGRVSCCYNQSACTFESPACICVQLYL</sequence>
<organism evidence="1 2">
    <name type="scientific">Xenotaenia resolanae</name>
    <dbReference type="NCBI Taxonomy" id="208358"/>
    <lineage>
        <taxon>Eukaryota</taxon>
        <taxon>Metazoa</taxon>
        <taxon>Chordata</taxon>
        <taxon>Craniata</taxon>
        <taxon>Vertebrata</taxon>
        <taxon>Euteleostomi</taxon>
        <taxon>Actinopterygii</taxon>
        <taxon>Neopterygii</taxon>
        <taxon>Teleostei</taxon>
        <taxon>Neoteleostei</taxon>
        <taxon>Acanthomorphata</taxon>
        <taxon>Ovalentaria</taxon>
        <taxon>Atherinomorphae</taxon>
        <taxon>Cyprinodontiformes</taxon>
        <taxon>Goodeidae</taxon>
        <taxon>Xenotaenia</taxon>
    </lineage>
</organism>
<reference evidence="1 2" key="1">
    <citation type="submission" date="2021-06" db="EMBL/GenBank/DDBJ databases">
        <authorList>
            <person name="Palmer J.M."/>
        </authorList>
    </citation>
    <scope>NUCLEOTIDE SEQUENCE [LARGE SCALE GENOMIC DNA]</scope>
    <source>
        <strain evidence="1 2">XR_2019</strain>
        <tissue evidence="1">Muscle</tissue>
    </source>
</reference>